<feature type="domain" description="Prolyl 4-hydroxylase alpha subunit Fe(2+) 2OG dioxygenase" evidence="1">
    <location>
        <begin position="317"/>
        <end position="406"/>
    </location>
</feature>
<sequence>MDTESERAHAAKQIETIYKYVTRWMTKECKVDACVDCFLRRLCEIRKPVPGFQGPDLPDFNSFEGEEAQKLEVMVQELRTNFNNLHIHYPEQEGNLLANGRVLRHLKGRWKVLLQHMSMLSRTTPPEKKDKEFIQTMQDVLLSSRIRQLDNYLQTDKPESSSLQGGSLEETCRQLRDSFQGEAASTSFVCGGEIQIGTSTSLSASPPVQIVWWAREQPMGDRRLILPLDDATPERSPERLRRLVADCEPASFGRGQEDVLEPAYRNAGKLDPTQFLTNFHPADFGIIESVEKVLLPNVGINVKDLVHCRKLTWELYKLNVYSGPSGIFQKHVDTPRAENQIASLVVCLPSSFKGGQLSVQHNNREVDFDWSSRSSSSIQWAAFYTDCEHEIKQITEGERITLTYNLYATEASRDGNASPNNNVISPETLAPYRFLRSLVQQPDFMKEGGVIGFYCSHAYPHTSAVAKTQLPSALKGSDIILYSIFRSLGMDVDVLPILDIDPIHESRYYDALIDTVKKRKNLPLFEDIPLPMSEEEYQDVARQWKVLLVSRRVKGMDRLGHYARACGYPLREGDPYAAVREIIGTGRHPYRATSLSQEYGMTMENVMSDWSSNYVAGVTWVNEPAHREMALSYIAYGNEASIDTMYSSAAILAIIPPYEERQALLSERA</sequence>
<dbReference type="Proteomes" id="UP000234254">
    <property type="component" value="Unassembled WGS sequence"/>
</dbReference>
<dbReference type="GeneID" id="36547137"/>
<name>A0A2I1CU16_ASPC2</name>
<reference evidence="2" key="1">
    <citation type="submission" date="2016-12" db="EMBL/GenBank/DDBJ databases">
        <title>The genomes of Aspergillus section Nigri reveals drivers in fungal speciation.</title>
        <authorList>
            <consortium name="DOE Joint Genome Institute"/>
            <person name="Vesth T.C."/>
            <person name="Nybo J."/>
            <person name="Theobald S."/>
            <person name="Brandl J."/>
            <person name="Frisvad J.C."/>
            <person name="Nielsen K.F."/>
            <person name="Lyhne E.K."/>
            <person name="Kogle M.E."/>
            <person name="Kuo A."/>
            <person name="Riley R."/>
            <person name="Clum A."/>
            <person name="Nolan M."/>
            <person name="Lipzen A."/>
            <person name="Salamov A."/>
            <person name="Henrissat B."/>
            <person name="Wiebenga A."/>
            <person name="De vries R.P."/>
            <person name="Grigoriev I.V."/>
            <person name="Mortensen U.H."/>
            <person name="Andersen M.R."/>
            <person name="Baker S.E."/>
        </authorList>
    </citation>
    <scope>NUCLEOTIDE SEQUENCE</scope>
    <source>
        <strain evidence="2">IBT 28561</strain>
    </source>
</reference>
<dbReference type="EMBL" id="MSFM01000012">
    <property type="protein sequence ID" value="PKY01126.1"/>
    <property type="molecule type" value="Genomic_DNA"/>
</dbReference>
<proteinExistence type="predicted"/>
<dbReference type="VEuPathDB" id="FungiDB:P168DRAFT_312947"/>
<dbReference type="Pfam" id="PF13640">
    <property type="entry name" value="2OG-FeII_Oxy_3"/>
    <property type="match status" value="1"/>
</dbReference>
<dbReference type="PANTHER" id="PTHR33099">
    <property type="entry name" value="FE2OG DIOXYGENASE DOMAIN-CONTAINING PROTEIN"/>
    <property type="match status" value="1"/>
</dbReference>
<dbReference type="RefSeq" id="XP_024689720.1">
    <property type="nucleotide sequence ID" value="XM_024839613.1"/>
</dbReference>
<keyword evidence="3" id="KW-1185">Reference proteome</keyword>
<evidence type="ECO:0000313" key="3">
    <source>
        <dbReference type="Proteomes" id="UP000234254"/>
    </source>
</evidence>
<comment type="caution">
    <text evidence="2">The sequence shown here is derived from an EMBL/GenBank/DDBJ whole genome shotgun (WGS) entry which is preliminary data.</text>
</comment>
<accession>A0A2I1CU16</accession>
<dbReference type="OrthoDB" id="27483at2759"/>
<gene>
    <name evidence="2" type="ORF">P168DRAFT_312947</name>
</gene>
<dbReference type="AlphaFoldDB" id="A0A2I1CU16"/>
<dbReference type="PANTHER" id="PTHR33099:SF7">
    <property type="entry name" value="MYND-TYPE DOMAIN-CONTAINING PROTEIN"/>
    <property type="match status" value="1"/>
</dbReference>
<dbReference type="InterPro" id="IPR044862">
    <property type="entry name" value="Pro_4_hyd_alph_FE2OG_OXY"/>
</dbReference>
<evidence type="ECO:0000259" key="1">
    <source>
        <dbReference type="Pfam" id="PF13640"/>
    </source>
</evidence>
<protein>
    <recommendedName>
        <fullName evidence="1">Prolyl 4-hydroxylase alpha subunit Fe(2+) 2OG dioxygenase domain-containing protein</fullName>
    </recommendedName>
</protein>
<dbReference type="Gene3D" id="2.60.120.620">
    <property type="entry name" value="q2cbj1_9rhob like domain"/>
    <property type="match status" value="1"/>
</dbReference>
<organism evidence="2 3">
    <name type="scientific">Aspergillus campestris (strain IBT 28561)</name>
    <dbReference type="NCBI Taxonomy" id="1392248"/>
    <lineage>
        <taxon>Eukaryota</taxon>
        <taxon>Fungi</taxon>
        <taxon>Dikarya</taxon>
        <taxon>Ascomycota</taxon>
        <taxon>Pezizomycotina</taxon>
        <taxon>Eurotiomycetes</taxon>
        <taxon>Eurotiomycetidae</taxon>
        <taxon>Eurotiales</taxon>
        <taxon>Aspergillaceae</taxon>
        <taxon>Aspergillus</taxon>
        <taxon>Aspergillus subgen. Circumdati</taxon>
    </lineage>
</organism>
<evidence type="ECO:0000313" key="2">
    <source>
        <dbReference type="EMBL" id="PKY01126.1"/>
    </source>
</evidence>